<organism evidence="1 2">
    <name type="scientific">Methylocystis bryophila</name>
    <dbReference type="NCBI Taxonomy" id="655015"/>
    <lineage>
        <taxon>Bacteria</taxon>
        <taxon>Pseudomonadati</taxon>
        <taxon>Pseudomonadota</taxon>
        <taxon>Alphaproteobacteria</taxon>
        <taxon>Hyphomicrobiales</taxon>
        <taxon>Methylocystaceae</taxon>
        <taxon>Methylocystis</taxon>
    </lineage>
</organism>
<dbReference type="Gene3D" id="3.40.50.2000">
    <property type="entry name" value="Glycogen Phosphorylase B"/>
    <property type="match status" value="2"/>
</dbReference>
<evidence type="ECO:0000313" key="2">
    <source>
        <dbReference type="Proteomes" id="UP000193978"/>
    </source>
</evidence>
<accession>A0A1W6MXL5</accession>
<keyword evidence="1" id="KW-0808">Transferase</keyword>
<dbReference type="RefSeq" id="WP_085772472.1">
    <property type="nucleotide sequence ID" value="NZ_AP027149.1"/>
</dbReference>
<evidence type="ECO:0000313" key="1">
    <source>
        <dbReference type="EMBL" id="ARN82348.1"/>
    </source>
</evidence>
<keyword evidence="2" id="KW-1185">Reference proteome</keyword>
<sequence length="412" mass="44920">MSPVSPKTLPLQGRAVALVHPSWHSCGTYRVVLGQVAAYRALGARVCPVAVSSDPGFSPGRDWIWRGFRSATPELDDGERYDAGAPFRAVLDPLFLKNVLWPYIHGDQAVIRTGMAERAALAPELREIRFDLVHCNHFFLMPVAERLARGAKVLLDSHDLQARQFALMNERMPWLRPHVSYDTMLAEELAQMRRADLLIHLNAEEDKDFRSLLPQKAHALLYPAVPAAPTGPGGEDIVIVSSNNSANVESTIWFLREVAPQLADLPIKIAGSVDAGVKACEPELFARYKSWFLGRVDDPGAIYAAAKLVLLPTIGGHGLSIKTVEALASGLPLVATAHALRGMSEEALRLEGVSIAEAPQAFAAAARRAAGQRALTPQERRESPARAFYDAHFSAQAYEESLLALIEPLLPA</sequence>
<dbReference type="EMBL" id="CP019948">
    <property type="protein sequence ID" value="ARN82348.1"/>
    <property type="molecule type" value="Genomic_DNA"/>
</dbReference>
<proteinExistence type="predicted"/>
<protein>
    <submittedName>
        <fullName evidence="1">Glycosyl transferase family 1</fullName>
    </submittedName>
</protein>
<reference evidence="1 2" key="1">
    <citation type="submission" date="2017-02" db="EMBL/GenBank/DDBJ databases">
        <authorList>
            <person name="Peterson S.W."/>
        </authorList>
    </citation>
    <scope>NUCLEOTIDE SEQUENCE [LARGE SCALE GENOMIC DNA]</scope>
    <source>
        <strain evidence="1 2">S285</strain>
    </source>
</reference>
<name>A0A1W6MXL5_9HYPH</name>
<dbReference type="OrthoDB" id="8455407at2"/>
<dbReference type="AlphaFoldDB" id="A0A1W6MXL5"/>
<dbReference type="GO" id="GO:0016740">
    <property type="term" value="F:transferase activity"/>
    <property type="evidence" value="ECO:0007669"/>
    <property type="project" value="UniProtKB-KW"/>
</dbReference>
<dbReference type="SUPFAM" id="SSF53756">
    <property type="entry name" value="UDP-Glycosyltransferase/glycogen phosphorylase"/>
    <property type="match status" value="1"/>
</dbReference>
<dbReference type="Proteomes" id="UP000193978">
    <property type="component" value="Chromosome"/>
</dbReference>
<gene>
    <name evidence="1" type="ORF">B1812_16050</name>
</gene>
<dbReference type="STRING" id="655015.B1812_16050"/>
<dbReference type="KEGG" id="mbry:B1812_16050"/>
<dbReference type="PANTHER" id="PTHR12526">
    <property type="entry name" value="GLYCOSYLTRANSFERASE"/>
    <property type="match status" value="1"/>
</dbReference>
<dbReference type="PANTHER" id="PTHR12526:SF634">
    <property type="entry name" value="BLL3361 PROTEIN"/>
    <property type="match status" value="1"/>
</dbReference>
<dbReference type="Pfam" id="PF13692">
    <property type="entry name" value="Glyco_trans_1_4"/>
    <property type="match status" value="1"/>
</dbReference>